<keyword evidence="8" id="KW-0133">Cell shape</keyword>
<evidence type="ECO:0000256" key="1">
    <source>
        <dbReference type="ARBA" id="ARBA00004651"/>
    </source>
</evidence>
<evidence type="ECO:0000256" key="21">
    <source>
        <dbReference type="SAM" id="Phobius"/>
    </source>
</evidence>
<keyword evidence="6" id="KW-0808">Transferase</keyword>
<dbReference type="PANTHER" id="PTHR30474">
    <property type="entry name" value="CELL CYCLE PROTEIN"/>
    <property type="match status" value="1"/>
</dbReference>
<keyword evidence="9" id="KW-0573">Peptidoglycan synthesis</keyword>
<evidence type="ECO:0000256" key="6">
    <source>
        <dbReference type="ARBA" id="ARBA00022679"/>
    </source>
</evidence>
<dbReference type="InterPro" id="IPR001182">
    <property type="entry name" value="FtsW/RodA"/>
</dbReference>
<dbReference type="NCBIfam" id="TIGR02614">
    <property type="entry name" value="ftsW"/>
    <property type="match status" value="1"/>
</dbReference>
<feature type="transmembrane region" description="Helical" evidence="21">
    <location>
        <begin position="315"/>
        <end position="336"/>
    </location>
</feature>
<feature type="transmembrane region" description="Helical" evidence="21">
    <location>
        <begin position="54"/>
        <end position="74"/>
    </location>
</feature>
<keyword evidence="5" id="KW-0328">Glycosyltransferase</keyword>
<proteinExistence type="inferred from homology"/>
<evidence type="ECO:0000256" key="9">
    <source>
        <dbReference type="ARBA" id="ARBA00022984"/>
    </source>
</evidence>
<evidence type="ECO:0000256" key="10">
    <source>
        <dbReference type="ARBA" id="ARBA00022989"/>
    </source>
</evidence>
<evidence type="ECO:0000256" key="12">
    <source>
        <dbReference type="ARBA" id="ARBA00023306"/>
    </source>
</evidence>
<comment type="catalytic activity">
    <reaction evidence="20">
        <text>[GlcNAc-(1-&gt;4)-Mur2Ac(oyl-L-Ala-gamma-D-Glu-L-Lys-D-Ala-D-Ala)](n)-di-trans,octa-cis-undecaprenyl diphosphate + beta-D-GlcNAc-(1-&gt;4)-Mur2Ac(oyl-L-Ala-gamma-D-Glu-L-Lys-D-Ala-D-Ala)-di-trans,octa-cis-undecaprenyl diphosphate = [GlcNAc-(1-&gt;4)-Mur2Ac(oyl-L-Ala-gamma-D-Glu-L-Lys-D-Ala-D-Ala)](n+1)-di-trans,octa-cis-undecaprenyl diphosphate + di-trans,octa-cis-undecaprenyl diphosphate + H(+)</text>
        <dbReference type="Rhea" id="RHEA:23708"/>
        <dbReference type="Rhea" id="RHEA-COMP:9602"/>
        <dbReference type="Rhea" id="RHEA-COMP:9603"/>
        <dbReference type="ChEBI" id="CHEBI:15378"/>
        <dbReference type="ChEBI" id="CHEBI:58405"/>
        <dbReference type="ChEBI" id="CHEBI:60033"/>
        <dbReference type="ChEBI" id="CHEBI:78435"/>
        <dbReference type="EC" id="2.4.99.28"/>
    </reaction>
</comment>
<dbReference type="GO" id="GO:0008955">
    <property type="term" value="F:peptidoglycan glycosyltransferase activity"/>
    <property type="evidence" value="ECO:0007669"/>
    <property type="project" value="UniProtKB-EC"/>
</dbReference>
<dbReference type="GO" id="GO:0015648">
    <property type="term" value="F:lipid-linked peptidoglycan transporter activity"/>
    <property type="evidence" value="ECO:0007669"/>
    <property type="project" value="TreeGrafter"/>
</dbReference>
<dbReference type="GO" id="GO:0005886">
    <property type="term" value="C:plasma membrane"/>
    <property type="evidence" value="ECO:0007669"/>
    <property type="project" value="UniProtKB-SubCell"/>
</dbReference>
<sequence length="383" mass="42457">MNVKNNQMINYGRAFIRKYDTAMFLSVCVLTALGLVMVYSTSAMTSIIDYGNSYHFLLRQGIYVIISAVALGFFMKNDYHILKSFYVILLVAITVLMLLVFVPHIGLTAGGSRRWIDLRLLNIEPSEFLKVIFIIFLAVFLEKKKELLNQNRYSIIFLAPMLIMGFFDIFLLKEPDFGTVAVLFAITIIMLFAGGVSLVYIVSILLFGSVAAYFLIFSVTYRRDRILAFLHPFKDKTGIGFQIIQSMFAFARGGVFGVGLGNGKEKLFFLPTPYSDFIFSTVGEELGLIGVTVFIALYLILAYRGLKIALYAPDLFGTYLALGLTSLLVVSAFINIGVVTDFLPTKGLALPFISYGGSSLLASAIAVGIILNISSQSLRKKDD</sequence>
<evidence type="ECO:0000256" key="11">
    <source>
        <dbReference type="ARBA" id="ARBA00023136"/>
    </source>
</evidence>
<protein>
    <recommendedName>
        <fullName evidence="17">Probable peptidoglycan glycosyltransferase FtsW</fullName>
        <ecNumber evidence="19">2.4.99.28</ecNumber>
    </recommendedName>
    <alternativeName>
        <fullName evidence="18">Cell division protein FtsW</fullName>
    </alternativeName>
    <alternativeName>
        <fullName evidence="15">Cell wall polymerase</fullName>
    </alternativeName>
    <alternativeName>
        <fullName evidence="14">Peptidoglycan polymerase</fullName>
    </alternativeName>
</protein>
<dbReference type="GO" id="GO:0032153">
    <property type="term" value="C:cell division site"/>
    <property type="evidence" value="ECO:0007669"/>
    <property type="project" value="TreeGrafter"/>
</dbReference>
<evidence type="ECO:0000256" key="13">
    <source>
        <dbReference type="ARBA" id="ARBA00023316"/>
    </source>
</evidence>
<dbReference type="PANTHER" id="PTHR30474:SF2">
    <property type="entry name" value="PEPTIDOGLYCAN GLYCOSYLTRANSFERASE FTSW-RELATED"/>
    <property type="match status" value="1"/>
</dbReference>
<keyword evidence="12" id="KW-0131">Cell cycle</keyword>
<comment type="subcellular location">
    <subcellularLocation>
        <location evidence="1">Cell membrane</location>
        <topology evidence="1">Multi-pass membrane protein</topology>
    </subcellularLocation>
</comment>
<feature type="transmembrane region" description="Helical" evidence="21">
    <location>
        <begin position="153"/>
        <end position="172"/>
    </location>
</feature>
<evidence type="ECO:0000256" key="18">
    <source>
        <dbReference type="ARBA" id="ARBA00041418"/>
    </source>
</evidence>
<gene>
    <name evidence="22" type="primary">ftsW</name>
    <name evidence="22" type="ORF">EVJ46_05600</name>
</gene>
<dbReference type="GO" id="GO:0008360">
    <property type="term" value="P:regulation of cell shape"/>
    <property type="evidence" value="ECO:0007669"/>
    <property type="project" value="UniProtKB-KW"/>
</dbReference>
<accession>A0A519BGW6</accession>
<evidence type="ECO:0000256" key="16">
    <source>
        <dbReference type="ARBA" id="ARBA00038053"/>
    </source>
</evidence>
<feature type="transmembrane region" description="Helical" evidence="21">
    <location>
        <begin position="21"/>
        <end position="42"/>
    </location>
</feature>
<evidence type="ECO:0000256" key="15">
    <source>
        <dbReference type="ARBA" id="ARBA00033270"/>
    </source>
</evidence>
<dbReference type="GO" id="GO:0071555">
    <property type="term" value="P:cell wall organization"/>
    <property type="evidence" value="ECO:0007669"/>
    <property type="project" value="UniProtKB-KW"/>
</dbReference>
<organism evidence="22 23">
    <name type="scientific">Acididesulfobacter guangdongensis</name>
    <dbReference type="NCBI Taxonomy" id="2597225"/>
    <lineage>
        <taxon>Bacteria</taxon>
        <taxon>Deltaproteobacteria</taxon>
        <taxon>Candidatus Acidulodesulfobacterales</taxon>
        <taxon>Candidatus Acididesulfobacter</taxon>
    </lineage>
</organism>
<feature type="transmembrane region" description="Helical" evidence="21">
    <location>
        <begin position="238"/>
        <end position="257"/>
    </location>
</feature>
<dbReference type="InterPro" id="IPR013437">
    <property type="entry name" value="FtsW"/>
</dbReference>
<evidence type="ECO:0000313" key="23">
    <source>
        <dbReference type="Proteomes" id="UP000316562"/>
    </source>
</evidence>
<evidence type="ECO:0000256" key="2">
    <source>
        <dbReference type="ARBA" id="ARBA00004752"/>
    </source>
</evidence>
<dbReference type="GO" id="GO:0051301">
    <property type="term" value="P:cell division"/>
    <property type="evidence" value="ECO:0007669"/>
    <property type="project" value="UniProtKB-KW"/>
</dbReference>
<evidence type="ECO:0000256" key="8">
    <source>
        <dbReference type="ARBA" id="ARBA00022960"/>
    </source>
</evidence>
<evidence type="ECO:0000256" key="4">
    <source>
        <dbReference type="ARBA" id="ARBA00022618"/>
    </source>
</evidence>
<feature type="transmembrane region" description="Helical" evidence="21">
    <location>
        <begin position="348"/>
        <end position="371"/>
    </location>
</feature>
<evidence type="ECO:0000313" key="22">
    <source>
        <dbReference type="EMBL" id="RZD16492.1"/>
    </source>
</evidence>
<keyword evidence="3" id="KW-1003">Cell membrane</keyword>
<evidence type="ECO:0000256" key="7">
    <source>
        <dbReference type="ARBA" id="ARBA00022692"/>
    </source>
</evidence>
<reference evidence="22 23" key="1">
    <citation type="journal article" date="2019" name="ISME J.">
        <title>Insights into ecological role of a new deltaproteobacterial order Candidatus Acidulodesulfobacterales by metagenomics and metatranscriptomics.</title>
        <authorList>
            <person name="Tan S."/>
            <person name="Liu J."/>
            <person name="Fang Y."/>
            <person name="Hedlund B.P."/>
            <person name="Lian Z.H."/>
            <person name="Huang L.Y."/>
            <person name="Li J.T."/>
            <person name="Huang L.N."/>
            <person name="Li W.J."/>
            <person name="Jiang H.C."/>
            <person name="Dong H.L."/>
            <person name="Shu W.S."/>
        </authorList>
    </citation>
    <scope>NUCLEOTIDE SEQUENCE [LARGE SCALE GENOMIC DNA]</scope>
    <source>
        <strain evidence="22">AP2</strain>
    </source>
</reference>
<feature type="transmembrane region" description="Helical" evidence="21">
    <location>
        <begin position="125"/>
        <end position="141"/>
    </location>
</feature>
<keyword evidence="11 21" id="KW-0472">Membrane</keyword>
<feature type="transmembrane region" description="Helical" evidence="21">
    <location>
        <begin position="86"/>
        <end position="105"/>
    </location>
</feature>
<evidence type="ECO:0000256" key="17">
    <source>
        <dbReference type="ARBA" id="ARBA00041185"/>
    </source>
</evidence>
<dbReference type="EC" id="2.4.99.28" evidence="19"/>
<dbReference type="GO" id="GO:0009252">
    <property type="term" value="P:peptidoglycan biosynthetic process"/>
    <property type="evidence" value="ECO:0007669"/>
    <property type="project" value="UniProtKB-KW"/>
</dbReference>
<evidence type="ECO:0000256" key="5">
    <source>
        <dbReference type="ARBA" id="ARBA00022676"/>
    </source>
</evidence>
<evidence type="ECO:0000256" key="3">
    <source>
        <dbReference type="ARBA" id="ARBA00022475"/>
    </source>
</evidence>
<dbReference type="EMBL" id="SGBC01000002">
    <property type="protein sequence ID" value="RZD16492.1"/>
    <property type="molecule type" value="Genomic_DNA"/>
</dbReference>
<evidence type="ECO:0000256" key="20">
    <source>
        <dbReference type="ARBA" id="ARBA00049902"/>
    </source>
</evidence>
<name>A0A519BGW6_ACIG2</name>
<comment type="similarity">
    <text evidence="16">Belongs to the SEDS family. FtsW subfamily.</text>
</comment>
<dbReference type="Pfam" id="PF01098">
    <property type="entry name" value="FTSW_RODA_SPOVE"/>
    <property type="match status" value="1"/>
</dbReference>
<dbReference type="AlphaFoldDB" id="A0A519BGW6"/>
<dbReference type="Proteomes" id="UP000316562">
    <property type="component" value="Unassembled WGS sequence"/>
</dbReference>
<evidence type="ECO:0000256" key="19">
    <source>
        <dbReference type="ARBA" id="ARBA00044770"/>
    </source>
</evidence>
<comment type="caution">
    <text evidence="22">The sequence shown here is derived from an EMBL/GenBank/DDBJ whole genome shotgun (WGS) entry which is preliminary data.</text>
</comment>
<evidence type="ECO:0000256" key="14">
    <source>
        <dbReference type="ARBA" id="ARBA00032370"/>
    </source>
</evidence>
<feature type="transmembrane region" description="Helical" evidence="21">
    <location>
        <begin position="277"/>
        <end position="303"/>
    </location>
</feature>
<keyword evidence="4" id="KW-0132">Cell division</keyword>
<keyword evidence="10 21" id="KW-1133">Transmembrane helix</keyword>
<comment type="pathway">
    <text evidence="2">Cell wall biogenesis; peptidoglycan biosynthesis.</text>
</comment>
<keyword evidence="13" id="KW-0961">Cell wall biogenesis/degradation</keyword>
<feature type="transmembrane region" description="Helical" evidence="21">
    <location>
        <begin position="184"/>
        <end position="217"/>
    </location>
</feature>
<keyword evidence="7 21" id="KW-0812">Transmembrane</keyword>